<protein>
    <submittedName>
        <fullName evidence="1">Putative secreted protein</fullName>
    </submittedName>
</protein>
<dbReference type="EMBL" id="GGFK01014598">
    <property type="protein sequence ID" value="MBW47919.1"/>
    <property type="molecule type" value="Transcribed_RNA"/>
</dbReference>
<dbReference type="AlphaFoldDB" id="A0A2M4B4E5"/>
<organism evidence="1">
    <name type="scientific">Anopheles triannulatus</name>
    <dbReference type="NCBI Taxonomy" id="58253"/>
    <lineage>
        <taxon>Eukaryota</taxon>
        <taxon>Metazoa</taxon>
        <taxon>Ecdysozoa</taxon>
        <taxon>Arthropoda</taxon>
        <taxon>Hexapoda</taxon>
        <taxon>Insecta</taxon>
        <taxon>Pterygota</taxon>
        <taxon>Neoptera</taxon>
        <taxon>Endopterygota</taxon>
        <taxon>Diptera</taxon>
        <taxon>Nematocera</taxon>
        <taxon>Culicoidea</taxon>
        <taxon>Culicidae</taxon>
        <taxon>Anophelinae</taxon>
        <taxon>Anopheles</taxon>
    </lineage>
</organism>
<accession>A0A2M4B4E5</accession>
<sequence length="103" mass="11851">MMRTVVSSGSISSVSVSLCLQRASGTVRSVPPSIHHKRMPINRSSTVLHRSGNTHRWHSMLMDLLDWRECHRNHQRHLHFPGCGAAHNRKNAYYLIHSNFNQE</sequence>
<name>A0A2M4B4E5_9DIPT</name>
<reference evidence="1" key="1">
    <citation type="submission" date="2018-01" db="EMBL/GenBank/DDBJ databases">
        <title>An insight into the sialome of Amazonian anophelines.</title>
        <authorList>
            <person name="Ribeiro J.M."/>
            <person name="Scarpassa V."/>
            <person name="Calvo E."/>
        </authorList>
    </citation>
    <scope>NUCLEOTIDE SEQUENCE</scope>
    <source>
        <tissue evidence="1">Salivary glands</tissue>
    </source>
</reference>
<evidence type="ECO:0000313" key="1">
    <source>
        <dbReference type="EMBL" id="MBW47919.1"/>
    </source>
</evidence>
<proteinExistence type="predicted"/>